<dbReference type="AlphaFoldDB" id="A0A183BE20"/>
<sequence length="90" mass="10306">MDVKQTNALFYPRLYPVHNLAPNFEGSVYPPPAIRCSYDYLQPDGAYLLDNGLNLFLWLGAALSADWIQAIFNVPSARQFEPERVRNQFV</sequence>
<dbReference type="InterPro" id="IPR029006">
    <property type="entry name" value="ADF-H/Gelsolin-like_dom_sf"/>
</dbReference>
<name>A0A183BE20_9TREM</name>
<dbReference type="WBParaSite" id="ECPE_0001750001-mRNA-1">
    <property type="protein sequence ID" value="ECPE_0001750001-mRNA-1"/>
    <property type="gene ID" value="ECPE_0001750001"/>
</dbReference>
<dbReference type="Gene3D" id="3.40.20.10">
    <property type="entry name" value="Severin"/>
    <property type="match status" value="1"/>
</dbReference>
<feature type="domain" description="Gelsolin-like" evidence="1">
    <location>
        <begin position="30"/>
        <end position="84"/>
    </location>
</feature>
<reference evidence="2 3" key="2">
    <citation type="submission" date="2018-11" db="EMBL/GenBank/DDBJ databases">
        <authorList>
            <consortium name="Pathogen Informatics"/>
        </authorList>
    </citation>
    <scope>NUCLEOTIDE SEQUENCE [LARGE SCALE GENOMIC DNA]</scope>
    <source>
        <strain evidence="2 3">Egypt</strain>
    </source>
</reference>
<dbReference type="SUPFAM" id="SSF82754">
    <property type="entry name" value="C-terminal, gelsolin-like domain of Sec23/24"/>
    <property type="match status" value="1"/>
</dbReference>
<dbReference type="InterPro" id="IPR036180">
    <property type="entry name" value="Gelsolin-like_dom_sf"/>
</dbReference>
<evidence type="ECO:0000259" key="1">
    <source>
        <dbReference type="Pfam" id="PF00626"/>
    </source>
</evidence>
<dbReference type="Proteomes" id="UP000272942">
    <property type="component" value="Unassembled WGS sequence"/>
</dbReference>
<dbReference type="GO" id="GO:0030127">
    <property type="term" value="C:COPII vesicle coat"/>
    <property type="evidence" value="ECO:0007669"/>
    <property type="project" value="TreeGrafter"/>
</dbReference>
<dbReference type="OrthoDB" id="49016at2759"/>
<dbReference type="GO" id="GO:0070971">
    <property type="term" value="C:endoplasmic reticulum exit site"/>
    <property type="evidence" value="ECO:0007669"/>
    <property type="project" value="TreeGrafter"/>
</dbReference>
<dbReference type="PANTHER" id="PTHR13803">
    <property type="entry name" value="SEC24-RELATED PROTEIN"/>
    <property type="match status" value="1"/>
</dbReference>
<accession>A0A183BE20</accession>
<organism evidence="4">
    <name type="scientific">Echinostoma caproni</name>
    <dbReference type="NCBI Taxonomy" id="27848"/>
    <lineage>
        <taxon>Eukaryota</taxon>
        <taxon>Metazoa</taxon>
        <taxon>Spiralia</taxon>
        <taxon>Lophotrochozoa</taxon>
        <taxon>Platyhelminthes</taxon>
        <taxon>Trematoda</taxon>
        <taxon>Digenea</taxon>
        <taxon>Plagiorchiida</taxon>
        <taxon>Echinostomata</taxon>
        <taxon>Echinostomatoidea</taxon>
        <taxon>Echinostomatidae</taxon>
        <taxon>Echinostoma</taxon>
    </lineage>
</organism>
<dbReference type="InterPro" id="IPR050550">
    <property type="entry name" value="SEC23_SEC24_subfamily"/>
</dbReference>
<keyword evidence="3" id="KW-1185">Reference proteome</keyword>
<dbReference type="GO" id="GO:0000149">
    <property type="term" value="F:SNARE binding"/>
    <property type="evidence" value="ECO:0007669"/>
    <property type="project" value="TreeGrafter"/>
</dbReference>
<proteinExistence type="predicted"/>
<evidence type="ECO:0000313" key="4">
    <source>
        <dbReference type="WBParaSite" id="ECPE_0001750001-mRNA-1"/>
    </source>
</evidence>
<reference evidence="4" key="1">
    <citation type="submission" date="2016-06" db="UniProtKB">
        <authorList>
            <consortium name="WormBaseParasite"/>
        </authorList>
    </citation>
    <scope>IDENTIFICATION</scope>
</reference>
<protein>
    <submittedName>
        <fullName evidence="4">Gelsolin-like domain-containing protein</fullName>
    </submittedName>
</protein>
<dbReference type="InterPro" id="IPR007123">
    <property type="entry name" value="Gelsolin-like_dom"/>
</dbReference>
<dbReference type="EMBL" id="UZAN01069422">
    <property type="protein sequence ID" value="VDP94748.1"/>
    <property type="molecule type" value="Genomic_DNA"/>
</dbReference>
<dbReference type="GO" id="GO:0090110">
    <property type="term" value="P:COPII-coated vesicle cargo loading"/>
    <property type="evidence" value="ECO:0007669"/>
    <property type="project" value="TreeGrafter"/>
</dbReference>
<dbReference type="PANTHER" id="PTHR13803:SF4">
    <property type="entry name" value="SECRETORY 24CD, ISOFORM C"/>
    <property type="match status" value="1"/>
</dbReference>
<evidence type="ECO:0000313" key="3">
    <source>
        <dbReference type="Proteomes" id="UP000272942"/>
    </source>
</evidence>
<gene>
    <name evidence="2" type="ORF">ECPE_LOCUS17455</name>
</gene>
<evidence type="ECO:0000313" key="2">
    <source>
        <dbReference type="EMBL" id="VDP94748.1"/>
    </source>
</evidence>
<dbReference type="Pfam" id="PF00626">
    <property type="entry name" value="Gelsolin"/>
    <property type="match status" value="1"/>
</dbReference>
<dbReference type="GO" id="GO:0008270">
    <property type="term" value="F:zinc ion binding"/>
    <property type="evidence" value="ECO:0007669"/>
    <property type="project" value="TreeGrafter"/>
</dbReference>